<feature type="domain" description="GST N-terminal" evidence="1">
    <location>
        <begin position="1"/>
        <end position="83"/>
    </location>
</feature>
<evidence type="ECO:0000259" key="1">
    <source>
        <dbReference type="PROSITE" id="PS50404"/>
    </source>
</evidence>
<dbReference type="PANTHER" id="PTHR42673:SF4">
    <property type="entry name" value="MALEYLACETOACETATE ISOMERASE"/>
    <property type="match status" value="1"/>
</dbReference>
<dbReference type="PANTHER" id="PTHR42673">
    <property type="entry name" value="MALEYLACETOACETATE ISOMERASE"/>
    <property type="match status" value="1"/>
</dbReference>
<dbReference type="InterPro" id="IPR040079">
    <property type="entry name" value="Glutathione_S-Trfase"/>
</dbReference>
<dbReference type="SFLD" id="SFLDG00358">
    <property type="entry name" value="Main_(cytGST)"/>
    <property type="match status" value="1"/>
</dbReference>
<dbReference type="PROSITE" id="PS50404">
    <property type="entry name" value="GST_NTER"/>
    <property type="match status" value="1"/>
</dbReference>
<dbReference type="Proteomes" id="UP000188820">
    <property type="component" value="Unassembled WGS sequence"/>
</dbReference>
<dbReference type="InterPro" id="IPR036282">
    <property type="entry name" value="Glutathione-S-Trfase_C_sf"/>
</dbReference>
<dbReference type="Gene3D" id="1.20.1050.10">
    <property type="match status" value="1"/>
</dbReference>
<comment type="caution">
    <text evidence="2">The sequence shown here is derived from an EMBL/GenBank/DDBJ whole genome shotgun (WGS) entry which is preliminary data.</text>
</comment>
<dbReference type="SUPFAM" id="SSF47616">
    <property type="entry name" value="GST C-terminal domain-like"/>
    <property type="match status" value="1"/>
</dbReference>
<dbReference type="Gene3D" id="3.40.30.10">
    <property type="entry name" value="Glutaredoxin"/>
    <property type="match status" value="1"/>
</dbReference>
<evidence type="ECO:0000313" key="3">
    <source>
        <dbReference type="Proteomes" id="UP000188820"/>
    </source>
</evidence>
<sequence length="202" mass="23439">MFTLYVNPPNSSWSLRVWILLKQFNVPFKQINVVYLDDKAVQQKQFRAFSPIAKIPVLHYQDHIIWDSLAIVEFISEHYPHIWAQDWQARAWSRSACAEMHAGFQHLRNICDFRPLDQVELADIPAGLVAELARLDELWQQGLARFGGEYLASNRFTAVDAFFVPVALRIETYGLQRYFSSASLSYQRCLLKLTSLTEWLGT</sequence>
<dbReference type="InterPro" id="IPR004045">
    <property type="entry name" value="Glutathione_S-Trfase_N"/>
</dbReference>
<dbReference type="SFLD" id="SFLDS00019">
    <property type="entry name" value="Glutathione_Transferase_(cytos"/>
    <property type="match status" value="1"/>
</dbReference>
<accession>A0ABX3KYB1</accession>
<reference evidence="2 3" key="1">
    <citation type="submission" date="2016-10" db="EMBL/GenBank/DDBJ databases">
        <title>Rodentibacter gen. nov. and new species.</title>
        <authorList>
            <person name="Christensen H."/>
        </authorList>
    </citation>
    <scope>NUCLEOTIDE SEQUENCE [LARGE SCALE GENOMIC DNA]</scope>
    <source>
        <strain evidence="2 3">1998236014</strain>
    </source>
</reference>
<evidence type="ECO:0000313" key="2">
    <source>
        <dbReference type="EMBL" id="OOF70264.1"/>
    </source>
</evidence>
<name>A0ABX3KYB1_9PAST</name>
<dbReference type="InterPro" id="IPR036249">
    <property type="entry name" value="Thioredoxin-like_sf"/>
</dbReference>
<protein>
    <submittedName>
        <fullName evidence="2">Glutathione S-transferase</fullName>
    </submittedName>
</protein>
<dbReference type="EMBL" id="MLAA01000013">
    <property type="protein sequence ID" value="OOF70264.1"/>
    <property type="molecule type" value="Genomic_DNA"/>
</dbReference>
<keyword evidence="3" id="KW-1185">Reference proteome</keyword>
<dbReference type="RefSeq" id="WP_077462918.1">
    <property type="nucleotide sequence ID" value="NZ_MLAA01000013.1"/>
</dbReference>
<dbReference type="Pfam" id="PF13409">
    <property type="entry name" value="GST_N_2"/>
    <property type="match status" value="1"/>
</dbReference>
<proteinExistence type="predicted"/>
<organism evidence="2 3">
    <name type="scientific">Rodentibacter caecimuris</name>
    <dbReference type="NCBI Taxonomy" id="1796644"/>
    <lineage>
        <taxon>Bacteria</taxon>
        <taxon>Pseudomonadati</taxon>
        <taxon>Pseudomonadota</taxon>
        <taxon>Gammaproteobacteria</taxon>
        <taxon>Pasteurellales</taxon>
        <taxon>Pasteurellaceae</taxon>
        <taxon>Rodentibacter</taxon>
    </lineage>
</organism>
<gene>
    <name evidence="2" type="ORF">BKG89_04085</name>
</gene>
<dbReference type="SUPFAM" id="SSF52833">
    <property type="entry name" value="Thioredoxin-like"/>
    <property type="match status" value="1"/>
</dbReference>